<accession>A0AAV8TT61</accession>
<dbReference type="EMBL" id="JAIWQS010000003">
    <property type="protein sequence ID" value="KAJ8770156.1"/>
    <property type="molecule type" value="Genomic_DNA"/>
</dbReference>
<evidence type="ECO:0000313" key="3">
    <source>
        <dbReference type="EMBL" id="KAJ8770156.1"/>
    </source>
</evidence>
<gene>
    <name evidence="3" type="ORF">K2173_011491</name>
</gene>
<evidence type="ECO:0000256" key="2">
    <source>
        <dbReference type="ARBA" id="ARBA00022840"/>
    </source>
</evidence>
<dbReference type="Proteomes" id="UP001159364">
    <property type="component" value="Linkage Group LG03"/>
</dbReference>
<organism evidence="3 4">
    <name type="scientific">Erythroxylum novogranatense</name>
    <dbReference type="NCBI Taxonomy" id="1862640"/>
    <lineage>
        <taxon>Eukaryota</taxon>
        <taxon>Viridiplantae</taxon>
        <taxon>Streptophyta</taxon>
        <taxon>Embryophyta</taxon>
        <taxon>Tracheophyta</taxon>
        <taxon>Spermatophyta</taxon>
        <taxon>Magnoliopsida</taxon>
        <taxon>eudicotyledons</taxon>
        <taxon>Gunneridae</taxon>
        <taxon>Pentapetalae</taxon>
        <taxon>rosids</taxon>
        <taxon>fabids</taxon>
        <taxon>Malpighiales</taxon>
        <taxon>Erythroxylaceae</taxon>
        <taxon>Erythroxylum</taxon>
    </lineage>
</organism>
<evidence type="ECO:0000313" key="4">
    <source>
        <dbReference type="Proteomes" id="UP001159364"/>
    </source>
</evidence>
<protein>
    <submittedName>
        <fullName evidence="3">Uncharacterized protein</fullName>
    </submittedName>
</protein>
<dbReference type="PANTHER" id="PTHR45644">
    <property type="entry name" value="AAA ATPASE, PUTATIVE (AFU_ORTHOLOGUE AFUA_2G12920)-RELATED-RELATED"/>
    <property type="match status" value="1"/>
</dbReference>
<sequence length="340" mass="38104">MHLASLVLQFQVEGIGLSLQYAFLDMGFVPLKESPRGCCAPARLKAQINFPLPSRECLGSSNVFVLTKIVVAYHVILNESRSTPLLLFLKDIEKSIVGNQDAYSGLKSKLQNLSDRIIVIGSHTQMSNRKEKFFRCVAECPHIFDDLCNQPNSNWDHLCNIQTGMMKLYFWVGSNRLERDVETPKHSQYYVVTENELEKKLLAGVIPPNEIGVTFDDIGTLETVKDALKELVKLPFQRPEFFGKGQLTKNLCVIAAHCPIREILGKEEKVVMKFFNINVSPTPLKGLFIQGPVFALGRVEVQMSLLLVNCLTSSILGFVGSLFNQSHSFAWSLFTPFACS</sequence>
<dbReference type="PANTHER" id="PTHR45644:SF39">
    <property type="entry name" value="AAA-TYPE ATPASE FAMILY PROTEIN-RELATED"/>
    <property type="match status" value="1"/>
</dbReference>
<keyword evidence="1" id="KW-0547">Nucleotide-binding</keyword>
<dbReference type="InterPro" id="IPR051701">
    <property type="entry name" value="Mito_OM_Translocase_MSP1"/>
</dbReference>
<dbReference type="InterPro" id="IPR027417">
    <property type="entry name" value="P-loop_NTPase"/>
</dbReference>
<dbReference type="GO" id="GO:0005524">
    <property type="term" value="F:ATP binding"/>
    <property type="evidence" value="ECO:0007669"/>
    <property type="project" value="UniProtKB-KW"/>
</dbReference>
<dbReference type="Gene3D" id="3.40.50.300">
    <property type="entry name" value="P-loop containing nucleotide triphosphate hydrolases"/>
    <property type="match status" value="1"/>
</dbReference>
<name>A0AAV8TT61_9ROSI</name>
<dbReference type="GO" id="GO:0005741">
    <property type="term" value="C:mitochondrial outer membrane"/>
    <property type="evidence" value="ECO:0007669"/>
    <property type="project" value="TreeGrafter"/>
</dbReference>
<dbReference type="AlphaFoldDB" id="A0AAV8TT61"/>
<evidence type="ECO:0000256" key="1">
    <source>
        <dbReference type="ARBA" id="ARBA00022741"/>
    </source>
</evidence>
<proteinExistence type="predicted"/>
<keyword evidence="2" id="KW-0067">ATP-binding</keyword>
<comment type="caution">
    <text evidence="3">The sequence shown here is derived from an EMBL/GenBank/DDBJ whole genome shotgun (WGS) entry which is preliminary data.</text>
</comment>
<reference evidence="3 4" key="1">
    <citation type="submission" date="2021-09" db="EMBL/GenBank/DDBJ databases">
        <title>Genomic insights and catalytic innovation underlie evolution of tropane alkaloids biosynthesis.</title>
        <authorList>
            <person name="Wang Y.-J."/>
            <person name="Tian T."/>
            <person name="Huang J.-P."/>
            <person name="Huang S.-X."/>
        </authorList>
    </citation>
    <scope>NUCLEOTIDE SEQUENCE [LARGE SCALE GENOMIC DNA]</scope>
    <source>
        <strain evidence="3">KIB-2018</strain>
        <tissue evidence="3">Leaf</tissue>
    </source>
</reference>
<keyword evidence="4" id="KW-1185">Reference proteome</keyword>